<protein>
    <submittedName>
        <fullName evidence="1">Uncharacterized protein</fullName>
    </submittedName>
</protein>
<dbReference type="EMBL" id="DWVS01000190">
    <property type="protein sequence ID" value="HJC87852.1"/>
    <property type="molecule type" value="Genomic_DNA"/>
</dbReference>
<dbReference type="Proteomes" id="UP000823922">
    <property type="component" value="Unassembled WGS sequence"/>
</dbReference>
<proteinExistence type="predicted"/>
<gene>
    <name evidence="1" type="ORF">H9926_07550</name>
</gene>
<reference evidence="1" key="1">
    <citation type="journal article" date="2021" name="PeerJ">
        <title>Extensive microbial diversity within the chicken gut microbiome revealed by metagenomics and culture.</title>
        <authorList>
            <person name="Gilroy R."/>
            <person name="Ravi A."/>
            <person name="Getino M."/>
            <person name="Pursley I."/>
            <person name="Horton D.L."/>
            <person name="Alikhan N.F."/>
            <person name="Baker D."/>
            <person name="Gharbi K."/>
            <person name="Hall N."/>
            <person name="Watson M."/>
            <person name="Adriaenssens E.M."/>
            <person name="Foster-Nyarko E."/>
            <person name="Jarju S."/>
            <person name="Secka A."/>
            <person name="Antonio M."/>
            <person name="Oren A."/>
            <person name="Chaudhuri R.R."/>
            <person name="La Ragione R."/>
            <person name="Hildebrand F."/>
            <person name="Pallen M.J."/>
        </authorList>
    </citation>
    <scope>NUCLEOTIDE SEQUENCE</scope>
    <source>
        <strain evidence="1">ChiBcec1-1630</strain>
    </source>
</reference>
<reference evidence="1" key="2">
    <citation type="submission" date="2021-04" db="EMBL/GenBank/DDBJ databases">
        <authorList>
            <person name="Gilroy R."/>
        </authorList>
    </citation>
    <scope>NUCLEOTIDE SEQUENCE</scope>
    <source>
        <strain evidence="1">ChiBcec1-1630</strain>
    </source>
</reference>
<comment type="caution">
    <text evidence="1">The sequence shown here is derived from an EMBL/GenBank/DDBJ whole genome shotgun (WGS) entry which is preliminary data.</text>
</comment>
<dbReference type="AlphaFoldDB" id="A0A9D2TRC4"/>
<organism evidence="1 2">
    <name type="scientific">Candidatus Eisenbergiella intestinigallinarum</name>
    <dbReference type="NCBI Taxonomy" id="2838549"/>
    <lineage>
        <taxon>Bacteria</taxon>
        <taxon>Bacillati</taxon>
        <taxon>Bacillota</taxon>
        <taxon>Clostridia</taxon>
        <taxon>Lachnospirales</taxon>
        <taxon>Lachnospiraceae</taxon>
        <taxon>Eisenbergiella</taxon>
    </lineage>
</organism>
<evidence type="ECO:0000313" key="2">
    <source>
        <dbReference type="Proteomes" id="UP000823922"/>
    </source>
</evidence>
<accession>A0A9D2TRC4</accession>
<sequence length="110" mass="12454">MELNWSIIFSPFCGKLLPLIHRIQGVDKGTGGNVDSYFVTVYSSARKRVTQSLRAWYNDCAKRNPARLYRAAPLCGDYTVNPRLERKMPPSASLSPLRAWYNDCAVSILE</sequence>
<evidence type="ECO:0000313" key="1">
    <source>
        <dbReference type="EMBL" id="HJC87852.1"/>
    </source>
</evidence>
<name>A0A9D2TRC4_9FIRM</name>